<accession>A0A4S8PUK9</accession>
<reference evidence="3 4" key="2">
    <citation type="submission" date="2019-05" db="EMBL/GenBank/DDBJ databases">
        <title>Glycomyces buryatensis sp. nov.</title>
        <authorList>
            <person name="Nikitina E."/>
        </authorList>
    </citation>
    <scope>NUCLEOTIDE SEQUENCE [LARGE SCALE GENOMIC DNA]</scope>
    <source>
        <strain evidence="3 4">18</strain>
    </source>
</reference>
<organism evidence="3 4">
    <name type="scientific">Glycomyces buryatensis</name>
    <dbReference type="NCBI Taxonomy" id="2570927"/>
    <lineage>
        <taxon>Bacteria</taxon>
        <taxon>Bacillati</taxon>
        <taxon>Actinomycetota</taxon>
        <taxon>Actinomycetes</taxon>
        <taxon>Glycomycetales</taxon>
        <taxon>Glycomycetaceae</taxon>
        <taxon>Glycomyces</taxon>
    </lineage>
</organism>
<dbReference type="Proteomes" id="UP000308760">
    <property type="component" value="Unassembled WGS sequence"/>
</dbReference>
<name>A0A4S8PUK9_9ACTN</name>
<proteinExistence type="predicted"/>
<evidence type="ECO:0000313" key="4">
    <source>
        <dbReference type="Proteomes" id="UP000308760"/>
    </source>
</evidence>
<feature type="compositionally biased region" description="Polar residues" evidence="1">
    <location>
        <begin position="151"/>
        <end position="160"/>
    </location>
</feature>
<evidence type="ECO:0000256" key="1">
    <source>
        <dbReference type="SAM" id="MobiDB-lite"/>
    </source>
</evidence>
<dbReference type="AlphaFoldDB" id="A0A4S8PUK9"/>
<dbReference type="EMBL" id="STGY01000083">
    <property type="protein sequence ID" value="THV33575.1"/>
    <property type="molecule type" value="Genomic_DNA"/>
</dbReference>
<reference evidence="4" key="1">
    <citation type="submission" date="2019-04" db="EMBL/GenBank/DDBJ databases">
        <title>Nocardioides xinjiangensis sp. nov.</title>
        <authorList>
            <person name="Liu S."/>
        </authorList>
    </citation>
    <scope>NUCLEOTIDE SEQUENCE [LARGE SCALE GENOMIC DNA]</scope>
    <source>
        <strain evidence="4">18</strain>
    </source>
</reference>
<keyword evidence="4" id="KW-1185">Reference proteome</keyword>
<dbReference type="InterPro" id="IPR032806">
    <property type="entry name" value="YbfD_N"/>
</dbReference>
<sequence length="170" mass="17928">MRCSHTAAPKDPAVAESSTTPELIATLAESVEGLNLAPGSLLGLYDLVEDPRNPRGVRHPIGLLLAIATAAVACGNRSWEAIAQWATEVAPDRMDLTAYRHGIPDESTFRRTLSEVDGQAVDNALGSWIWAHLPERPGLRAVAFDGKATPNPRSGTSANGAGTARPPRCG</sequence>
<feature type="domain" description="H repeat-associated protein N-terminal" evidence="2">
    <location>
        <begin position="48"/>
        <end position="129"/>
    </location>
</feature>
<evidence type="ECO:0000259" key="2">
    <source>
        <dbReference type="Pfam" id="PF13808"/>
    </source>
</evidence>
<feature type="region of interest" description="Disordered" evidence="1">
    <location>
        <begin position="145"/>
        <end position="170"/>
    </location>
</feature>
<dbReference type="OrthoDB" id="3867913at2"/>
<comment type="caution">
    <text evidence="3">The sequence shown here is derived from an EMBL/GenBank/DDBJ whole genome shotgun (WGS) entry which is preliminary data.</text>
</comment>
<gene>
    <name evidence="3" type="ORF">FAB82_25905</name>
</gene>
<protein>
    <submittedName>
        <fullName evidence="3">Transposase family protein</fullName>
    </submittedName>
</protein>
<dbReference type="Pfam" id="PF13808">
    <property type="entry name" value="DDE_Tnp_1_assoc"/>
    <property type="match status" value="1"/>
</dbReference>
<evidence type="ECO:0000313" key="3">
    <source>
        <dbReference type="EMBL" id="THV33575.1"/>
    </source>
</evidence>